<evidence type="ECO:0000256" key="11">
    <source>
        <dbReference type="ARBA" id="ARBA00060987"/>
    </source>
</evidence>
<dbReference type="CDD" id="cd01999">
    <property type="entry name" value="ASS"/>
    <property type="match status" value="1"/>
</dbReference>
<evidence type="ECO:0000256" key="9">
    <source>
        <dbReference type="ARBA" id="ARBA00022840"/>
    </source>
</evidence>
<evidence type="ECO:0000259" key="12">
    <source>
        <dbReference type="Pfam" id="PF00764"/>
    </source>
</evidence>
<protein>
    <recommendedName>
        <fullName evidence="4">Argininosuccinate synthase</fullName>
        <ecNumber evidence="3">6.3.4.5</ecNumber>
    </recommendedName>
    <alternativeName>
        <fullName evidence="10">Citrulline--aspartate ligase</fullName>
    </alternativeName>
</protein>
<dbReference type="GO" id="GO:0000050">
    <property type="term" value="P:urea cycle"/>
    <property type="evidence" value="ECO:0007669"/>
    <property type="project" value="TreeGrafter"/>
</dbReference>
<evidence type="ECO:0000256" key="8">
    <source>
        <dbReference type="ARBA" id="ARBA00022741"/>
    </source>
</evidence>
<feature type="domain" description="Arginosuccinate synthase C-terminal" evidence="13">
    <location>
        <begin position="182"/>
        <end position="405"/>
    </location>
</feature>
<dbReference type="PANTHER" id="PTHR11587">
    <property type="entry name" value="ARGININOSUCCINATE SYNTHASE"/>
    <property type="match status" value="1"/>
</dbReference>
<dbReference type="Gene3D" id="3.40.50.620">
    <property type="entry name" value="HUPs"/>
    <property type="match status" value="1"/>
</dbReference>
<dbReference type="InterPro" id="IPR001518">
    <property type="entry name" value="Arginosuc_synth"/>
</dbReference>
<dbReference type="SUPFAM" id="SSF52402">
    <property type="entry name" value="Adenine nucleotide alpha hydrolases-like"/>
    <property type="match status" value="1"/>
</dbReference>
<sequence>MSKGRVCLAYSGGLDTSTILVWLIQEGYEVIAFLADVGQVEDFAAVEKKALQLGAKAFVCENLQRELVDEVVKRAIQCNAVFESRYLLGTALARPVIARSQVRVAEKHGCQYSNGSVSHGCTGKGNDQIRFELAFHALNPNIEVIAPWRLPAFIERFKGRNDLLKFAAENGIPVSSTPKAPWSMDENLVHISYEAGILEDPETTPPKELWLRTIDPRDAANEPVEFSIHFDKGVISKVVVGDKEITDSVESFKALNKIGSEAGVGRIDIVENRFIGLKSRGCYETPGLTLALAAHLDLEGLVMDSRVREIRDQFVSLNWSRQLYNGMYFSPEREFIDNSIEFSQRNVSGVVRLAAYKGNVTILGRSSDSSNLYSQEDASMDSLEGFSPMDTSGFIAIQAMRLKKYGEQKRKDGAPLSQS</sequence>
<keyword evidence="6" id="KW-0436">Ligase</keyword>
<dbReference type="NCBIfam" id="NF001770">
    <property type="entry name" value="PRK00509.1"/>
    <property type="match status" value="1"/>
</dbReference>
<evidence type="ECO:0000256" key="2">
    <source>
        <dbReference type="ARBA" id="ARBA00011881"/>
    </source>
</evidence>
<dbReference type="GO" id="GO:0000053">
    <property type="term" value="P:argininosuccinate metabolic process"/>
    <property type="evidence" value="ECO:0007669"/>
    <property type="project" value="TreeGrafter"/>
</dbReference>
<keyword evidence="8" id="KW-0547">Nucleotide-binding</keyword>
<dbReference type="PANTHER" id="PTHR11587:SF2">
    <property type="entry name" value="ARGININOSUCCINATE SYNTHASE"/>
    <property type="match status" value="1"/>
</dbReference>
<dbReference type="GO" id="GO:0005524">
    <property type="term" value="F:ATP binding"/>
    <property type="evidence" value="ECO:0007669"/>
    <property type="project" value="UniProtKB-KW"/>
</dbReference>
<evidence type="ECO:0000256" key="6">
    <source>
        <dbReference type="ARBA" id="ARBA00022598"/>
    </source>
</evidence>
<dbReference type="NCBIfam" id="TIGR00032">
    <property type="entry name" value="argG"/>
    <property type="match status" value="1"/>
</dbReference>
<dbReference type="GO" id="GO:0004055">
    <property type="term" value="F:argininosuccinate synthase activity"/>
    <property type="evidence" value="ECO:0007669"/>
    <property type="project" value="UniProtKB-EC"/>
</dbReference>
<dbReference type="EC" id="6.3.4.5" evidence="3"/>
<evidence type="ECO:0000256" key="3">
    <source>
        <dbReference type="ARBA" id="ARBA00012286"/>
    </source>
</evidence>
<reference evidence="14 15" key="1">
    <citation type="submission" date="2018-06" db="EMBL/GenBank/DDBJ databases">
        <title>Genome analysis of cellulolytic fungus Trichoderma lentiforme CFAM-422.</title>
        <authorList>
            <person name="Steindorff A.S."/>
            <person name="Formighieri E.F."/>
            <person name="Midorikawa G.E.O."/>
            <person name="Tamietti M.S."/>
            <person name="Ramos E.Z."/>
            <person name="Silva A.S."/>
            <person name="Bon E.P.S."/>
            <person name="Mendes T.D."/>
            <person name="Damaso M.C.T."/>
            <person name="Favaro L.C.L."/>
        </authorList>
    </citation>
    <scope>NUCLEOTIDE SEQUENCE [LARGE SCALE GENOMIC DNA]</scope>
    <source>
        <strain evidence="14 15">CFAM-422</strain>
    </source>
</reference>
<evidence type="ECO:0000256" key="5">
    <source>
        <dbReference type="ARBA" id="ARBA00022571"/>
    </source>
</evidence>
<evidence type="ECO:0000259" key="13">
    <source>
        <dbReference type="Pfam" id="PF20979"/>
    </source>
</evidence>
<keyword evidence="5" id="KW-0055">Arginine biosynthesis</keyword>
<dbReference type="InterPro" id="IPR014729">
    <property type="entry name" value="Rossmann-like_a/b/a_fold"/>
</dbReference>
<dbReference type="InterPro" id="IPR018223">
    <property type="entry name" value="Arginosuc_synth_CS"/>
</dbReference>
<dbReference type="InterPro" id="IPR023434">
    <property type="entry name" value="Arginosuc_synth_type_1_subfam"/>
</dbReference>
<evidence type="ECO:0000256" key="1">
    <source>
        <dbReference type="ARBA" id="ARBA00004967"/>
    </source>
</evidence>
<dbReference type="Pfam" id="PF00764">
    <property type="entry name" value="Arginosuc_synth"/>
    <property type="match status" value="1"/>
</dbReference>
<dbReference type="FunFam" id="3.40.50.620:FF:000019">
    <property type="entry name" value="Argininosuccinate synthase"/>
    <property type="match status" value="1"/>
</dbReference>
<evidence type="ECO:0000313" key="15">
    <source>
        <dbReference type="Proteomes" id="UP000801864"/>
    </source>
</evidence>
<dbReference type="Proteomes" id="UP000801864">
    <property type="component" value="Unassembled WGS sequence"/>
</dbReference>
<dbReference type="FunFam" id="3.90.1260.10:FF:000003">
    <property type="entry name" value="Argininosuccinate synthase"/>
    <property type="match status" value="1"/>
</dbReference>
<dbReference type="PROSITE" id="PS00565">
    <property type="entry name" value="ARGININOSUCCIN_SYN_2"/>
    <property type="match status" value="1"/>
</dbReference>
<organism evidence="14 15">
    <name type="scientific">Trichoderma lentiforme</name>
    <dbReference type="NCBI Taxonomy" id="1567552"/>
    <lineage>
        <taxon>Eukaryota</taxon>
        <taxon>Fungi</taxon>
        <taxon>Dikarya</taxon>
        <taxon>Ascomycota</taxon>
        <taxon>Pezizomycotina</taxon>
        <taxon>Sordariomycetes</taxon>
        <taxon>Hypocreomycetidae</taxon>
        <taxon>Hypocreales</taxon>
        <taxon>Hypocreaceae</taxon>
        <taxon>Trichoderma</taxon>
    </lineage>
</organism>
<evidence type="ECO:0000256" key="4">
    <source>
        <dbReference type="ARBA" id="ARBA00014810"/>
    </source>
</evidence>
<evidence type="ECO:0000256" key="7">
    <source>
        <dbReference type="ARBA" id="ARBA00022605"/>
    </source>
</evidence>
<dbReference type="EMBL" id="QLNT01000009">
    <property type="protein sequence ID" value="KAF3072001.1"/>
    <property type="molecule type" value="Genomic_DNA"/>
</dbReference>
<dbReference type="InterPro" id="IPR048268">
    <property type="entry name" value="Arginosuc_syn_C"/>
</dbReference>
<dbReference type="SUPFAM" id="SSF69864">
    <property type="entry name" value="Argininosuccinate synthetase, C-terminal domain"/>
    <property type="match status" value="1"/>
</dbReference>
<dbReference type="InterPro" id="IPR048267">
    <property type="entry name" value="Arginosuc_syn_N"/>
</dbReference>
<name>A0A9P5CBY2_9HYPO</name>
<comment type="similarity">
    <text evidence="11">Belongs to the argininosuccinate synthase family. Type 1 subfamily.</text>
</comment>
<keyword evidence="9" id="KW-0067">ATP-binding</keyword>
<evidence type="ECO:0000313" key="14">
    <source>
        <dbReference type="EMBL" id="KAF3072001.1"/>
    </source>
</evidence>
<comment type="caution">
    <text evidence="14">The sequence shown here is derived from an EMBL/GenBank/DDBJ whole genome shotgun (WGS) entry which is preliminary data.</text>
</comment>
<accession>A0A9P5CBY2</accession>
<comment type="pathway">
    <text evidence="1">Amino-acid biosynthesis; L-arginine biosynthesis; L-arginine from L-ornithine and carbamoyl phosphate: step 2/3.</text>
</comment>
<feature type="domain" description="Arginosuccinate synthase-like N-terminal" evidence="12">
    <location>
        <begin position="5"/>
        <end position="173"/>
    </location>
</feature>
<dbReference type="PROSITE" id="PS00564">
    <property type="entry name" value="ARGININOSUCCIN_SYN_1"/>
    <property type="match status" value="1"/>
</dbReference>
<proteinExistence type="inferred from homology"/>
<gene>
    <name evidence="14" type="ORF">CFAM422_005754</name>
</gene>
<evidence type="ECO:0000256" key="10">
    <source>
        <dbReference type="ARBA" id="ARBA00029916"/>
    </source>
</evidence>
<dbReference type="Gene3D" id="3.90.1260.10">
    <property type="entry name" value="Argininosuccinate synthetase, chain A, domain 2"/>
    <property type="match status" value="1"/>
</dbReference>
<dbReference type="Pfam" id="PF20979">
    <property type="entry name" value="Arginosuc_syn_C"/>
    <property type="match status" value="1"/>
</dbReference>
<keyword evidence="15" id="KW-1185">Reference proteome</keyword>
<dbReference type="HAMAP" id="MF_00005">
    <property type="entry name" value="Arg_succ_synth_type1"/>
    <property type="match status" value="1"/>
</dbReference>
<keyword evidence="7" id="KW-0028">Amino-acid biosynthesis</keyword>
<comment type="subunit">
    <text evidence="2">Homotetramer.</text>
</comment>
<dbReference type="AlphaFoldDB" id="A0A9P5CBY2"/>
<dbReference type="GO" id="GO:0006526">
    <property type="term" value="P:L-arginine biosynthetic process"/>
    <property type="evidence" value="ECO:0007669"/>
    <property type="project" value="UniProtKB-KW"/>
</dbReference>
<dbReference type="InterPro" id="IPR024074">
    <property type="entry name" value="AS_cat/multimer_dom_body"/>
</dbReference>
<dbReference type="GO" id="GO:0005737">
    <property type="term" value="C:cytoplasm"/>
    <property type="evidence" value="ECO:0007669"/>
    <property type="project" value="TreeGrafter"/>
</dbReference>